<evidence type="ECO:0000256" key="1">
    <source>
        <dbReference type="ARBA" id="ARBA00004141"/>
    </source>
</evidence>
<evidence type="ECO:0000256" key="2">
    <source>
        <dbReference type="ARBA" id="ARBA00005417"/>
    </source>
</evidence>
<keyword evidence="7 10" id="KW-1133">Transmembrane helix</keyword>
<dbReference type="GO" id="GO:0016887">
    <property type="term" value="F:ATP hydrolysis activity"/>
    <property type="evidence" value="ECO:0007669"/>
    <property type="project" value="InterPro"/>
</dbReference>
<dbReference type="eggNOG" id="COG1122">
    <property type="taxonomic scope" value="Bacteria"/>
</dbReference>
<dbReference type="PANTHER" id="PTHR43553">
    <property type="entry name" value="HEAVY METAL TRANSPORTER"/>
    <property type="match status" value="1"/>
</dbReference>
<evidence type="ECO:0000313" key="12">
    <source>
        <dbReference type="EMBL" id="OUN43323.1"/>
    </source>
</evidence>
<accession>A0A1Y3U3E7</accession>
<feature type="transmembrane region" description="Helical" evidence="10">
    <location>
        <begin position="1002"/>
        <end position="1020"/>
    </location>
</feature>
<dbReference type="InterPro" id="IPR050095">
    <property type="entry name" value="ECF_ABC_transporter_ATP-bd"/>
</dbReference>
<dbReference type="InterPro" id="IPR003439">
    <property type="entry name" value="ABC_transporter-like_ATP-bd"/>
</dbReference>
<feature type="region of interest" description="Disordered" evidence="9">
    <location>
        <begin position="684"/>
        <end position="771"/>
    </location>
</feature>
<gene>
    <name evidence="12" type="ORF">B5G21_04070</name>
</gene>
<evidence type="ECO:0000256" key="8">
    <source>
        <dbReference type="ARBA" id="ARBA00023136"/>
    </source>
</evidence>
<sequence>MKSALDVGGRRRMIEVVDAIVDGALHGVSLCVERGEVVALIGHNGSGKSTLGRLVCGTQLPQSGAVCVDGASTANVPGRALVRRLVGYVGQNPADQTVSTIVSDELAFGLWNIGCAEGEITERVASSLDAVGLAGFEDREVSSLSGGELQRLVLASALAMEPGYLVLDEVTSQIDSTFRSQFRGLVARLAGRGVGVVLVTHDPLEVLSCNRVLVLDAGKVIWSGAPGSLLVDYRDLWDWVLPPNDYADALRCAVADGFDLAGGFAPAHLATWLRSVRADVRSGAGSPLDGDLDSGIGRVAGRHLDDHIVFGRNLDDVIVAGRDSDSASVFGHNSDACGVSGRDSDTHSVSGRKSDTQVSQNGDISPDKGADVRIPPENGANVRISPENGANVRISPDNGINIRIMPENASNSSIPSDGAGAFSAISGNDRVTEGEPAREASSLAFSHVSIAYENAEVLNDISLSIPSGRVTLIAGRSGAGKTTLACLAAGLTKAQSGSVLLGGTAPVPGEVALAFQNPEQQLFLETVEHELAFAPRNLGCSEDEVARRVSDAASQLEIKELLPSDPFCLSGGQARRVALASILTLSPRAVALDEPTAGLDAPARTALHRLVQDLACKGLPVLVVSHDLEEWLAIADQVILLADGTIAWQGTPGALASDIDAFARAGLEPPESWQLRELLAQAEKRDSAGVNGATSAKTATRDQEAGAAQGPEGVEAQEPRATAARDSKSTAAQGPKATVARALRGAATQEPSSHGSEVAAKPSRKDTAGRGLDGVDARVKVTLLLVATAALFAARAPWTLAMWAMLCLLVLRASGIGGKAVARALKPVALLFAFIVCANLVSCDGSADVAIAGSVGISTVGAARAATAVARIIMLVCLALSVATSTTPTKLAHACTSLMRPLGHIGVPIEDVGLVLSMALRFIPVVSEEAGRIRLAQRARGVNFDEGSVLRRVRAWAAVLTPLVVGLFRRADRVAESMDARCYGQRSSGQHRRVPLQPADKLVLLGGLVVMAVLTVLSYSI</sequence>
<dbReference type="PROSITE" id="PS00211">
    <property type="entry name" value="ABC_TRANSPORTER_1"/>
    <property type="match status" value="2"/>
</dbReference>
<name>A0A1Y3U3E7_9ACTN</name>
<feature type="compositionally biased region" description="Polar residues" evidence="9">
    <location>
        <begin position="347"/>
        <end position="363"/>
    </location>
</feature>
<dbReference type="GO" id="GO:0005524">
    <property type="term" value="F:ATP binding"/>
    <property type="evidence" value="ECO:0007669"/>
    <property type="project" value="UniProtKB-KW"/>
</dbReference>
<protein>
    <recommendedName>
        <fullName evidence="11">ABC transporter domain-containing protein</fullName>
    </recommendedName>
</protein>
<dbReference type="GO" id="GO:0042626">
    <property type="term" value="F:ATPase-coupled transmembrane transporter activity"/>
    <property type="evidence" value="ECO:0007669"/>
    <property type="project" value="TreeGrafter"/>
</dbReference>
<evidence type="ECO:0000256" key="10">
    <source>
        <dbReference type="SAM" id="Phobius"/>
    </source>
</evidence>
<dbReference type="CDD" id="cd03225">
    <property type="entry name" value="ABC_cobalt_CbiO_domain1"/>
    <property type="match status" value="2"/>
</dbReference>
<dbReference type="eggNOG" id="COG0619">
    <property type="taxonomic scope" value="Bacteria"/>
</dbReference>
<evidence type="ECO:0000256" key="6">
    <source>
        <dbReference type="ARBA" id="ARBA00022840"/>
    </source>
</evidence>
<dbReference type="InterPro" id="IPR027417">
    <property type="entry name" value="P-loop_NTPase"/>
</dbReference>
<dbReference type="GO" id="GO:0043190">
    <property type="term" value="C:ATP-binding cassette (ABC) transporter complex"/>
    <property type="evidence" value="ECO:0007669"/>
    <property type="project" value="TreeGrafter"/>
</dbReference>
<evidence type="ECO:0000256" key="4">
    <source>
        <dbReference type="ARBA" id="ARBA00022692"/>
    </source>
</evidence>
<evidence type="ECO:0000256" key="3">
    <source>
        <dbReference type="ARBA" id="ARBA00022448"/>
    </source>
</evidence>
<dbReference type="STRING" id="1118060.GCA_000311845_00610"/>
<organism evidence="12 13">
    <name type="scientific">Enorma massiliensis</name>
    <dbReference type="NCBI Taxonomy" id="1472761"/>
    <lineage>
        <taxon>Bacteria</taxon>
        <taxon>Bacillati</taxon>
        <taxon>Actinomycetota</taxon>
        <taxon>Coriobacteriia</taxon>
        <taxon>Coriobacteriales</taxon>
        <taxon>Coriobacteriaceae</taxon>
        <taxon>Enorma</taxon>
    </lineage>
</organism>
<keyword evidence="5" id="KW-0547">Nucleotide-binding</keyword>
<dbReference type="Pfam" id="PF00005">
    <property type="entry name" value="ABC_tran"/>
    <property type="match status" value="2"/>
</dbReference>
<keyword evidence="13" id="KW-1185">Reference proteome</keyword>
<dbReference type="SMART" id="SM00382">
    <property type="entry name" value="AAA"/>
    <property type="match status" value="2"/>
</dbReference>
<keyword evidence="8 10" id="KW-0472">Membrane</keyword>
<dbReference type="PROSITE" id="PS50893">
    <property type="entry name" value="ABC_TRANSPORTER_2"/>
    <property type="match status" value="2"/>
</dbReference>
<dbReference type="InterPro" id="IPR003339">
    <property type="entry name" value="ABC/ECF_trnsptr_transmembrane"/>
</dbReference>
<dbReference type="EMBL" id="NFHO01000004">
    <property type="protein sequence ID" value="OUN43323.1"/>
    <property type="molecule type" value="Genomic_DNA"/>
</dbReference>
<evidence type="ECO:0000256" key="5">
    <source>
        <dbReference type="ARBA" id="ARBA00022741"/>
    </source>
</evidence>
<evidence type="ECO:0000313" key="13">
    <source>
        <dbReference type="Proteomes" id="UP000196560"/>
    </source>
</evidence>
<feature type="domain" description="ABC transporter" evidence="11">
    <location>
        <begin position="443"/>
        <end position="668"/>
    </location>
</feature>
<dbReference type="Proteomes" id="UP000196560">
    <property type="component" value="Unassembled WGS sequence"/>
</dbReference>
<keyword evidence="6" id="KW-0067">ATP-binding</keyword>
<feature type="transmembrane region" description="Helical" evidence="10">
    <location>
        <begin position="862"/>
        <end position="883"/>
    </location>
</feature>
<dbReference type="AlphaFoldDB" id="A0A1Y3U3E7"/>
<dbReference type="InterPro" id="IPR003593">
    <property type="entry name" value="AAA+_ATPase"/>
</dbReference>
<proteinExistence type="inferred from homology"/>
<evidence type="ECO:0000256" key="7">
    <source>
        <dbReference type="ARBA" id="ARBA00022989"/>
    </source>
</evidence>
<reference evidence="13" key="1">
    <citation type="submission" date="2017-04" db="EMBL/GenBank/DDBJ databases">
        <title>Function of individual gut microbiota members based on whole genome sequencing of pure cultures obtained from chicken caecum.</title>
        <authorList>
            <person name="Medvecky M."/>
            <person name="Cejkova D."/>
            <person name="Polansky O."/>
            <person name="Karasova D."/>
            <person name="Kubasova T."/>
            <person name="Cizek A."/>
            <person name="Rychlik I."/>
        </authorList>
    </citation>
    <scope>NUCLEOTIDE SEQUENCE [LARGE SCALE GENOMIC DNA]</scope>
    <source>
        <strain evidence="13">An70</strain>
    </source>
</reference>
<dbReference type="InterPro" id="IPR015856">
    <property type="entry name" value="ABC_transpr_CbiO/EcfA_su"/>
</dbReference>
<comment type="similarity">
    <text evidence="2">Belongs to the ABC transporter superfamily.</text>
</comment>
<feature type="transmembrane region" description="Helical" evidence="10">
    <location>
        <begin position="783"/>
        <end position="811"/>
    </location>
</feature>
<comment type="subcellular location">
    <subcellularLocation>
        <location evidence="1">Membrane</location>
        <topology evidence="1">Multi-pass membrane protein</topology>
    </subcellularLocation>
</comment>
<dbReference type="Pfam" id="PF02361">
    <property type="entry name" value="CbiQ"/>
    <property type="match status" value="1"/>
</dbReference>
<dbReference type="NCBIfam" id="NF010167">
    <property type="entry name" value="PRK13648.1"/>
    <property type="match status" value="2"/>
</dbReference>
<feature type="region of interest" description="Disordered" evidence="9">
    <location>
        <begin position="330"/>
        <end position="380"/>
    </location>
</feature>
<comment type="caution">
    <text evidence="12">The sequence shown here is derived from an EMBL/GenBank/DDBJ whole genome shotgun (WGS) entry which is preliminary data.</text>
</comment>
<dbReference type="SUPFAM" id="SSF52540">
    <property type="entry name" value="P-loop containing nucleoside triphosphate hydrolases"/>
    <property type="match status" value="2"/>
</dbReference>
<dbReference type="PANTHER" id="PTHR43553:SF24">
    <property type="entry name" value="ENERGY-COUPLING FACTOR TRANSPORTER ATP-BINDING PROTEIN ECFA1"/>
    <property type="match status" value="1"/>
</dbReference>
<dbReference type="CDD" id="cd16914">
    <property type="entry name" value="EcfT"/>
    <property type="match status" value="1"/>
</dbReference>
<evidence type="ECO:0000259" key="11">
    <source>
        <dbReference type="PROSITE" id="PS50893"/>
    </source>
</evidence>
<dbReference type="InterPro" id="IPR017871">
    <property type="entry name" value="ABC_transporter-like_CS"/>
</dbReference>
<feature type="transmembrane region" description="Helical" evidence="10">
    <location>
        <begin position="823"/>
        <end position="842"/>
    </location>
</feature>
<keyword evidence="4 10" id="KW-0812">Transmembrane</keyword>
<evidence type="ECO:0000256" key="9">
    <source>
        <dbReference type="SAM" id="MobiDB-lite"/>
    </source>
</evidence>
<feature type="domain" description="ABC transporter" evidence="11">
    <location>
        <begin position="9"/>
        <end position="242"/>
    </location>
</feature>
<dbReference type="Gene3D" id="3.40.50.300">
    <property type="entry name" value="P-loop containing nucleotide triphosphate hydrolases"/>
    <property type="match status" value="2"/>
</dbReference>
<keyword evidence="3" id="KW-0813">Transport</keyword>